<keyword evidence="4" id="KW-0732">Signal</keyword>
<evidence type="ECO:0000259" key="6">
    <source>
        <dbReference type="Pfam" id="PF00496"/>
    </source>
</evidence>
<comment type="subcellular location">
    <subcellularLocation>
        <location evidence="1">Cell membrane</location>
        <topology evidence="1">Lipid-anchor</topology>
    </subcellularLocation>
</comment>
<feature type="domain" description="Solute-binding protein family 5" evidence="6">
    <location>
        <begin position="83"/>
        <end position="462"/>
    </location>
</feature>
<keyword evidence="3" id="KW-0813">Transport</keyword>
<dbReference type="InterPro" id="IPR023765">
    <property type="entry name" value="SBP_5_CS"/>
</dbReference>
<dbReference type="GO" id="GO:0015833">
    <property type="term" value="P:peptide transport"/>
    <property type="evidence" value="ECO:0007669"/>
    <property type="project" value="UniProtKB-KW"/>
</dbReference>
<evidence type="ECO:0000256" key="4">
    <source>
        <dbReference type="ARBA" id="ARBA00022729"/>
    </source>
</evidence>
<dbReference type="PIRSF" id="PIRSF002741">
    <property type="entry name" value="MppA"/>
    <property type="match status" value="1"/>
</dbReference>
<dbReference type="AlphaFoldDB" id="A0A099VWV2"/>
<dbReference type="eggNOG" id="COG4166">
    <property type="taxonomic scope" value="Bacteria"/>
</dbReference>
<dbReference type="InterPro" id="IPR030678">
    <property type="entry name" value="Peptide/Ni-bd"/>
</dbReference>
<organism evidence="7 8">
    <name type="scientific">Listeria booriae</name>
    <dbReference type="NCBI Taxonomy" id="1552123"/>
    <lineage>
        <taxon>Bacteria</taxon>
        <taxon>Bacillati</taxon>
        <taxon>Bacillota</taxon>
        <taxon>Bacilli</taxon>
        <taxon>Bacillales</taxon>
        <taxon>Listeriaceae</taxon>
        <taxon>Listeria</taxon>
    </lineage>
</organism>
<keyword evidence="5" id="KW-0653">Protein transport</keyword>
<dbReference type="CDD" id="cd08504">
    <property type="entry name" value="PBP2_OppA"/>
    <property type="match status" value="1"/>
</dbReference>
<keyword evidence="8" id="KW-1185">Reference proteome</keyword>
<dbReference type="InterPro" id="IPR039424">
    <property type="entry name" value="SBP_5"/>
</dbReference>
<comment type="similarity">
    <text evidence="2">Belongs to the bacterial solute-binding protein 5 family.</text>
</comment>
<dbReference type="Gene3D" id="3.90.76.10">
    <property type="entry name" value="Dipeptide-binding Protein, Domain 1"/>
    <property type="match status" value="1"/>
</dbReference>
<evidence type="ECO:0000256" key="1">
    <source>
        <dbReference type="ARBA" id="ARBA00004193"/>
    </source>
</evidence>
<evidence type="ECO:0000256" key="5">
    <source>
        <dbReference type="ARBA" id="ARBA00022856"/>
    </source>
</evidence>
<keyword evidence="5" id="KW-0571">Peptide transport</keyword>
<dbReference type="FunFam" id="3.10.105.10:FF:000001">
    <property type="entry name" value="Oligopeptide ABC transporter, oligopeptide-binding protein"/>
    <property type="match status" value="1"/>
</dbReference>
<dbReference type="Pfam" id="PF00496">
    <property type="entry name" value="SBP_bac_5"/>
    <property type="match status" value="1"/>
</dbReference>
<dbReference type="Gene3D" id="3.40.190.10">
    <property type="entry name" value="Periplasmic binding protein-like II"/>
    <property type="match status" value="1"/>
</dbReference>
<dbReference type="PROSITE" id="PS51257">
    <property type="entry name" value="PROKAR_LIPOPROTEIN"/>
    <property type="match status" value="1"/>
</dbReference>
<accession>A0A099VWV2</accession>
<evidence type="ECO:0000313" key="7">
    <source>
        <dbReference type="EMBL" id="KGL38009.1"/>
    </source>
</evidence>
<evidence type="ECO:0000256" key="3">
    <source>
        <dbReference type="ARBA" id="ARBA00022448"/>
    </source>
</evidence>
<dbReference type="EMBL" id="JNFA01000030">
    <property type="protein sequence ID" value="KGL38009.1"/>
    <property type="molecule type" value="Genomic_DNA"/>
</dbReference>
<dbReference type="Proteomes" id="UP000029844">
    <property type="component" value="Unassembled WGS sequence"/>
</dbReference>
<dbReference type="RefSeq" id="WP_036088139.1">
    <property type="nucleotide sequence ID" value="NZ_CBCSHQ010000011.1"/>
</dbReference>
<dbReference type="STRING" id="1552123.EP57_15750"/>
<evidence type="ECO:0000256" key="2">
    <source>
        <dbReference type="ARBA" id="ARBA00005695"/>
    </source>
</evidence>
<dbReference type="Gene3D" id="3.10.105.10">
    <property type="entry name" value="Dipeptide-binding Protein, Domain 3"/>
    <property type="match status" value="1"/>
</dbReference>
<dbReference type="InterPro" id="IPR000914">
    <property type="entry name" value="SBP_5_dom"/>
</dbReference>
<dbReference type="PROSITE" id="PS01040">
    <property type="entry name" value="SBP_BACTERIAL_5"/>
    <property type="match status" value="1"/>
</dbReference>
<name>A0A099VWV2_9LIST</name>
<dbReference type="PANTHER" id="PTHR30290:SF10">
    <property type="entry name" value="PERIPLASMIC OLIGOPEPTIDE-BINDING PROTEIN-RELATED"/>
    <property type="match status" value="1"/>
</dbReference>
<dbReference type="FunFam" id="3.90.76.10:FF:000001">
    <property type="entry name" value="Oligopeptide ABC transporter substrate-binding protein"/>
    <property type="match status" value="1"/>
</dbReference>
<dbReference type="OrthoDB" id="9801912at2"/>
<dbReference type="GO" id="GO:1904680">
    <property type="term" value="F:peptide transmembrane transporter activity"/>
    <property type="evidence" value="ECO:0007669"/>
    <property type="project" value="TreeGrafter"/>
</dbReference>
<reference evidence="7 8" key="1">
    <citation type="submission" date="2014-05" db="EMBL/GenBank/DDBJ databases">
        <title>Novel Listeriaceae from food processing environments.</title>
        <authorList>
            <person name="den Bakker H.C."/>
        </authorList>
    </citation>
    <scope>NUCLEOTIDE SEQUENCE [LARGE SCALE GENOMIC DNA]</scope>
    <source>
        <strain evidence="7 8">FSL A5-0281</strain>
    </source>
</reference>
<gene>
    <name evidence="7" type="ORF">EP57_15750</name>
</gene>
<evidence type="ECO:0000313" key="8">
    <source>
        <dbReference type="Proteomes" id="UP000029844"/>
    </source>
</evidence>
<dbReference type="GO" id="GO:0030288">
    <property type="term" value="C:outer membrane-bounded periplasmic space"/>
    <property type="evidence" value="ECO:0007669"/>
    <property type="project" value="UniProtKB-ARBA"/>
</dbReference>
<protein>
    <submittedName>
        <fullName evidence="7">Peptide ABC transporter substrate-binding protein</fullName>
    </submittedName>
</protein>
<dbReference type="GeneID" id="58718785"/>
<sequence length="546" mass="60127">MKNGILITMILLLGVVIAACGGSKGDKQQASTSETKQAIKVTSAGEIATLDSALYSDTFSSDAIGQISEGLYRVNPDNEAELGIAKAEPTVSADKKVYTFQLRDDAKWSNGDPVTAADFVYAFQKVVNPKTASPSSNQLDVIKNANLIRNEKAEPSTLGVKAINDKTLEITLENPIPYLPKLLTGTPFLPQNEKFVTSTGSKYGTSADTVLSNGPFLLKDWSGIGTSWTYIKNKDYWDAKNVKLNKVSTQVAKDTGAGVNLYETRDVQYTALTDEFVQKYKNDKAYHSDSKSLIGYLGFNEDRVSTGNVHLRKALSMAFDKEAYTNTILGDGSKPLNGYIPADFAKDPANNKDFRAENGDLVTFDPDKAKSEWATAKKELGVDKLTLEILSSDTEVSKKTVEFLQSEIQKNLPGLTIKLKSVPLKNRLALTTAGDYDIFYGTWSPDYSDPINFLEVYQSDGGLNFSKYKSKTYDVGLNAVKSTYATEPEKRWDEMLTLEKQLIQTDAVIAPFYQGATAYLLDPNVKGVQIYPFGRNISYRLAYVDK</sequence>
<comment type="caution">
    <text evidence="7">The sequence shown here is derived from an EMBL/GenBank/DDBJ whole genome shotgun (WGS) entry which is preliminary data.</text>
</comment>
<proteinExistence type="inferred from homology"/>
<dbReference type="SUPFAM" id="SSF53850">
    <property type="entry name" value="Periplasmic binding protein-like II"/>
    <property type="match status" value="1"/>
</dbReference>
<dbReference type="GO" id="GO:0043190">
    <property type="term" value="C:ATP-binding cassette (ABC) transporter complex"/>
    <property type="evidence" value="ECO:0007669"/>
    <property type="project" value="InterPro"/>
</dbReference>
<dbReference type="PANTHER" id="PTHR30290">
    <property type="entry name" value="PERIPLASMIC BINDING COMPONENT OF ABC TRANSPORTER"/>
    <property type="match status" value="1"/>
</dbReference>